<evidence type="ECO:0000313" key="2">
    <source>
        <dbReference type="Proteomes" id="UP000499080"/>
    </source>
</evidence>
<gene>
    <name evidence="1" type="primary">jockeypol_281</name>
    <name evidence="1" type="ORF">AVEN_175818_1</name>
</gene>
<evidence type="ECO:0000313" key="1">
    <source>
        <dbReference type="EMBL" id="GBM35214.1"/>
    </source>
</evidence>
<organism evidence="1 2">
    <name type="scientific">Araneus ventricosus</name>
    <name type="common">Orbweaver spider</name>
    <name type="synonym">Epeira ventricosa</name>
    <dbReference type="NCBI Taxonomy" id="182803"/>
    <lineage>
        <taxon>Eukaryota</taxon>
        <taxon>Metazoa</taxon>
        <taxon>Ecdysozoa</taxon>
        <taxon>Arthropoda</taxon>
        <taxon>Chelicerata</taxon>
        <taxon>Arachnida</taxon>
        <taxon>Araneae</taxon>
        <taxon>Araneomorphae</taxon>
        <taxon>Entelegynae</taxon>
        <taxon>Araneoidea</taxon>
        <taxon>Araneidae</taxon>
        <taxon>Araneus</taxon>
    </lineage>
</organism>
<keyword evidence="1" id="KW-0808">Transferase</keyword>
<proteinExistence type="predicted"/>
<dbReference type="Proteomes" id="UP000499080">
    <property type="component" value="Unassembled WGS sequence"/>
</dbReference>
<dbReference type="OrthoDB" id="10050074at2759"/>
<protein>
    <submittedName>
        <fullName evidence="1">RNA-directed DNA polymerase from mobile element jockey</fullName>
    </submittedName>
</protein>
<name>A0A4Y2F572_ARAVE</name>
<sequence>MFCKDHSNKFLKPLTFFDKELSWENQVKYLGLIFHSKLTFRQHSKYNNDKFWSKVHRILPLVALHSHLSFNNKVLLFKQVLRPILSYYAQIWGLTAKTHLKKIQSLQNKILRIITNAPWFVRNEITHNDLHIESIEDHIKKLSRKFFLRIAERKNPLINSQIEYAHNNGKYLYPTEVSKTSRLSN</sequence>
<dbReference type="EMBL" id="BGPR01000779">
    <property type="protein sequence ID" value="GBM35214.1"/>
    <property type="molecule type" value="Genomic_DNA"/>
</dbReference>
<comment type="caution">
    <text evidence="1">The sequence shown here is derived from an EMBL/GenBank/DDBJ whole genome shotgun (WGS) entry which is preliminary data.</text>
</comment>
<keyword evidence="1" id="KW-0695">RNA-directed DNA polymerase</keyword>
<reference evidence="1 2" key="1">
    <citation type="journal article" date="2019" name="Sci. Rep.">
        <title>Orb-weaving spider Araneus ventricosus genome elucidates the spidroin gene catalogue.</title>
        <authorList>
            <person name="Kono N."/>
            <person name="Nakamura H."/>
            <person name="Ohtoshi R."/>
            <person name="Moran D.A.P."/>
            <person name="Shinohara A."/>
            <person name="Yoshida Y."/>
            <person name="Fujiwara M."/>
            <person name="Mori M."/>
            <person name="Tomita M."/>
            <person name="Arakawa K."/>
        </authorList>
    </citation>
    <scope>NUCLEOTIDE SEQUENCE [LARGE SCALE GENOMIC DNA]</scope>
</reference>
<keyword evidence="1" id="KW-0548">Nucleotidyltransferase</keyword>
<accession>A0A4Y2F572</accession>
<dbReference type="GO" id="GO:0003964">
    <property type="term" value="F:RNA-directed DNA polymerase activity"/>
    <property type="evidence" value="ECO:0007669"/>
    <property type="project" value="UniProtKB-KW"/>
</dbReference>
<keyword evidence="2" id="KW-1185">Reference proteome</keyword>
<dbReference type="AlphaFoldDB" id="A0A4Y2F572"/>